<evidence type="ECO:0000256" key="7">
    <source>
        <dbReference type="ARBA" id="ARBA00023033"/>
    </source>
</evidence>
<dbReference type="SUPFAM" id="SSF51412">
    <property type="entry name" value="Inosine monophosphate dehydrogenase (IMPDH)"/>
    <property type="match status" value="1"/>
</dbReference>
<evidence type="ECO:0000313" key="11">
    <source>
        <dbReference type="Proteomes" id="UP001160625"/>
    </source>
</evidence>
<evidence type="ECO:0000256" key="5">
    <source>
        <dbReference type="ARBA" id="ARBA00022643"/>
    </source>
</evidence>
<proteinExistence type="inferred from homology"/>
<dbReference type="InterPro" id="IPR013785">
    <property type="entry name" value="Aldolase_TIM"/>
</dbReference>
<dbReference type="InterPro" id="IPR004136">
    <property type="entry name" value="NMO"/>
</dbReference>
<evidence type="ECO:0000256" key="1">
    <source>
        <dbReference type="ARBA" id="ARBA00001917"/>
    </source>
</evidence>
<keyword evidence="11" id="KW-1185">Reference proteome</keyword>
<sequence>MQRPDIGDRTRAFCERYGMALPICEAPMAGAAPVGRAIAVAQAGGMGADGAVLTAPHAITRWADAFRAATDGPFQINLWVPEPAPVRDAGREAAIRDFLGQWGPPVEASAGDATPPDFAAQTEALLAAKPTAASSIMGLFPPDMVAALKAAGIAWFATATTLAEALAAEAAGADAVIAQGFEAGGHRGTFDPVAARTTGVGLMALVPALADRLSIPVIAAGGIADGRGIAAALTLGASAVQIGTALLRSDESDTPAAWADALPSTPPESTTITRAFSGRPGRSIVTPYAASAMPDPAPYPVQRGLTAAMRADAVKRNDLAAMQAWAGQSAALARSGPAGKLVQGWWEEARSLLP</sequence>
<keyword evidence="4" id="KW-0285">Flavoprotein</keyword>
<evidence type="ECO:0000256" key="9">
    <source>
        <dbReference type="ARBA" id="ARBA00049401"/>
    </source>
</evidence>
<dbReference type="EMBL" id="JARYGZ010000001">
    <property type="protein sequence ID" value="MDH7638827.1"/>
    <property type="molecule type" value="Genomic_DNA"/>
</dbReference>
<dbReference type="PANTHER" id="PTHR42747:SF3">
    <property type="entry name" value="NITRONATE MONOOXYGENASE-RELATED"/>
    <property type="match status" value="1"/>
</dbReference>
<dbReference type="CDD" id="cd04730">
    <property type="entry name" value="NPD_like"/>
    <property type="match status" value="1"/>
</dbReference>
<reference evidence="10" key="1">
    <citation type="submission" date="2023-04" db="EMBL/GenBank/DDBJ databases">
        <title>Sphingomonas sp. MAHUQ-71 isolated from rice field.</title>
        <authorList>
            <person name="Huq M.A."/>
        </authorList>
    </citation>
    <scope>NUCLEOTIDE SEQUENCE</scope>
    <source>
        <strain evidence="10">MAHUQ-71</strain>
    </source>
</reference>
<keyword evidence="3" id="KW-0216">Detoxification</keyword>
<dbReference type="RefSeq" id="WP_281044104.1">
    <property type="nucleotide sequence ID" value="NZ_JARYGZ010000001.1"/>
</dbReference>
<name>A0ABT6N0R1_9SPHN</name>
<dbReference type="Gene3D" id="3.20.20.70">
    <property type="entry name" value="Aldolase class I"/>
    <property type="match status" value="1"/>
</dbReference>
<comment type="cofactor">
    <cofactor evidence="1">
        <name>FMN</name>
        <dbReference type="ChEBI" id="CHEBI:58210"/>
    </cofactor>
</comment>
<accession>A0ABT6N0R1</accession>
<keyword evidence="6 10" id="KW-0560">Oxidoreductase</keyword>
<comment type="catalytic activity">
    <reaction evidence="9">
        <text>3 propionate 3-nitronate + 3 O2 + H2O = 3 3-oxopropanoate + 2 nitrate + nitrite + H2O2 + 3 H(+)</text>
        <dbReference type="Rhea" id="RHEA:57332"/>
        <dbReference type="ChEBI" id="CHEBI:15377"/>
        <dbReference type="ChEBI" id="CHEBI:15378"/>
        <dbReference type="ChEBI" id="CHEBI:15379"/>
        <dbReference type="ChEBI" id="CHEBI:16240"/>
        <dbReference type="ChEBI" id="CHEBI:16301"/>
        <dbReference type="ChEBI" id="CHEBI:17632"/>
        <dbReference type="ChEBI" id="CHEBI:33190"/>
        <dbReference type="ChEBI" id="CHEBI:136067"/>
    </reaction>
</comment>
<gene>
    <name evidence="10" type="ORF">QGN17_08800</name>
</gene>
<evidence type="ECO:0000256" key="3">
    <source>
        <dbReference type="ARBA" id="ARBA00022575"/>
    </source>
</evidence>
<keyword evidence="5" id="KW-0288">FMN</keyword>
<evidence type="ECO:0000256" key="2">
    <source>
        <dbReference type="ARBA" id="ARBA00009881"/>
    </source>
</evidence>
<dbReference type="PANTHER" id="PTHR42747">
    <property type="entry name" value="NITRONATE MONOOXYGENASE-RELATED"/>
    <property type="match status" value="1"/>
</dbReference>
<keyword evidence="7 10" id="KW-0503">Monooxygenase</keyword>
<organism evidence="10 11">
    <name type="scientific">Sphingomonas oryzagri</name>
    <dbReference type="NCBI Taxonomy" id="3042314"/>
    <lineage>
        <taxon>Bacteria</taxon>
        <taxon>Pseudomonadati</taxon>
        <taxon>Pseudomonadota</taxon>
        <taxon>Alphaproteobacteria</taxon>
        <taxon>Sphingomonadales</taxon>
        <taxon>Sphingomonadaceae</taxon>
        <taxon>Sphingomonas</taxon>
    </lineage>
</organism>
<dbReference type="Pfam" id="PF03060">
    <property type="entry name" value="NMO"/>
    <property type="match status" value="1"/>
</dbReference>
<protein>
    <recommendedName>
        <fullName evidence="8">Propionate 3-nitronate monooxygenase</fullName>
    </recommendedName>
</protein>
<evidence type="ECO:0000256" key="4">
    <source>
        <dbReference type="ARBA" id="ARBA00022630"/>
    </source>
</evidence>
<evidence type="ECO:0000313" key="10">
    <source>
        <dbReference type="EMBL" id="MDH7638827.1"/>
    </source>
</evidence>
<dbReference type="GO" id="GO:0004497">
    <property type="term" value="F:monooxygenase activity"/>
    <property type="evidence" value="ECO:0007669"/>
    <property type="project" value="UniProtKB-KW"/>
</dbReference>
<evidence type="ECO:0000256" key="6">
    <source>
        <dbReference type="ARBA" id="ARBA00023002"/>
    </source>
</evidence>
<comment type="similarity">
    <text evidence="2">Belongs to the nitronate monooxygenase family. NMO class I subfamily.</text>
</comment>
<comment type="caution">
    <text evidence="10">The sequence shown here is derived from an EMBL/GenBank/DDBJ whole genome shotgun (WGS) entry which is preliminary data.</text>
</comment>
<evidence type="ECO:0000256" key="8">
    <source>
        <dbReference type="ARBA" id="ARBA00031155"/>
    </source>
</evidence>
<dbReference type="Proteomes" id="UP001160625">
    <property type="component" value="Unassembled WGS sequence"/>
</dbReference>